<accession>A0ABQ4JHP9</accession>
<sequence>MTAHDLPIPRQDERADGTSVVEWGTEDEQSSAIGRLRRAISGLGGDHRGPLLLAGLGALAALVSLLGEWVTVTLPANEHDGVTPVQVPSSVSELGGLAVGYVVGILVLAAVVALALRGTAVVRANARVAGLALAAGLLAVLAATAATLDDSRRVPFYSAEDGFKIEHGRGLVMAFAAVLLFAAALARAVPQPAESAAEPEGRPRRHRSGTNDAEPDEQGQRVDITVTPTVPFAREAPPRPGSIG</sequence>
<evidence type="ECO:0000313" key="3">
    <source>
        <dbReference type="EMBL" id="GIJ29022.1"/>
    </source>
</evidence>
<comment type="caution">
    <text evidence="3">The sequence shown here is derived from an EMBL/GenBank/DDBJ whole genome shotgun (WGS) entry which is preliminary data.</text>
</comment>
<reference evidence="3 4" key="1">
    <citation type="submission" date="2021-01" db="EMBL/GenBank/DDBJ databases">
        <title>Whole genome shotgun sequence of Verrucosispora qiuiae NBRC 106684.</title>
        <authorList>
            <person name="Komaki H."/>
            <person name="Tamura T."/>
        </authorList>
    </citation>
    <scope>NUCLEOTIDE SEQUENCE [LARGE SCALE GENOMIC DNA]</scope>
    <source>
        <strain evidence="3 4">NBRC 106684</strain>
    </source>
</reference>
<gene>
    <name evidence="3" type="ORF">Vqi01_41840</name>
</gene>
<feature type="transmembrane region" description="Helical" evidence="2">
    <location>
        <begin position="128"/>
        <end position="148"/>
    </location>
</feature>
<feature type="region of interest" description="Disordered" evidence="1">
    <location>
        <begin position="192"/>
        <end position="244"/>
    </location>
</feature>
<proteinExistence type="predicted"/>
<evidence type="ECO:0000256" key="2">
    <source>
        <dbReference type="SAM" id="Phobius"/>
    </source>
</evidence>
<keyword evidence="4" id="KW-1185">Reference proteome</keyword>
<keyword evidence="2" id="KW-0472">Membrane</keyword>
<dbReference type="EMBL" id="BOPC01000060">
    <property type="protein sequence ID" value="GIJ29022.1"/>
    <property type="molecule type" value="Genomic_DNA"/>
</dbReference>
<dbReference type="RefSeq" id="WP_204036506.1">
    <property type="nucleotide sequence ID" value="NZ_BOPC01000060.1"/>
</dbReference>
<dbReference type="Proteomes" id="UP000653076">
    <property type="component" value="Unassembled WGS sequence"/>
</dbReference>
<evidence type="ECO:0000313" key="4">
    <source>
        <dbReference type="Proteomes" id="UP000653076"/>
    </source>
</evidence>
<feature type="transmembrane region" description="Helical" evidence="2">
    <location>
        <begin position="168"/>
        <end position="186"/>
    </location>
</feature>
<evidence type="ECO:0000256" key="1">
    <source>
        <dbReference type="SAM" id="MobiDB-lite"/>
    </source>
</evidence>
<name>A0ABQ4JHP9_9ACTN</name>
<protein>
    <submittedName>
        <fullName evidence="3">Uncharacterized protein</fullName>
    </submittedName>
</protein>
<keyword evidence="2" id="KW-1133">Transmembrane helix</keyword>
<feature type="transmembrane region" description="Helical" evidence="2">
    <location>
        <begin position="51"/>
        <end position="74"/>
    </location>
</feature>
<feature type="region of interest" description="Disordered" evidence="1">
    <location>
        <begin position="1"/>
        <end position="20"/>
    </location>
</feature>
<keyword evidence="2" id="KW-0812">Transmembrane</keyword>
<feature type="transmembrane region" description="Helical" evidence="2">
    <location>
        <begin position="94"/>
        <end position="116"/>
    </location>
</feature>
<organism evidence="3 4">
    <name type="scientific">Micromonospora qiuiae</name>
    <dbReference type="NCBI Taxonomy" id="502268"/>
    <lineage>
        <taxon>Bacteria</taxon>
        <taxon>Bacillati</taxon>
        <taxon>Actinomycetota</taxon>
        <taxon>Actinomycetes</taxon>
        <taxon>Micromonosporales</taxon>
        <taxon>Micromonosporaceae</taxon>
        <taxon>Micromonospora</taxon>
    </lineage>
</organism>